<dbReference type="PANTHER" id="PTHR45964:SF5">
    <property type="entry name" value="WSCD FAMILY MEMBER CG9164"/>
    <property type="match status" value="1"/>
</dbReference>
<dbReference type="InterPro" id="IPR027417">
    <property type="entry name" value="P-loop_NTPase"/>
</dbReference>
<feature type="region of interest" description="Disordered" evidence="2">
    <location>
        <begin position="357"/>
        <end position="393"/>
    </location>
</feature>
<evidence type="ECO:0000256" key="1">
    <source>
        <dbReference type="ARBA" id="ARBA00010236"/>
    </source>
</evidence>
<accession>A0A1E7FMR8</accession>
<dbReference type="Proteomes" id="UP000095751">
    <property type="component" value="Unassembled WGS sequence"/>
</dbReference>
<proteinExistence type="inferred from homology"/>
<evidence type="ECO:0000313" key="5">
    <source>
        <dbReference type="Proteomes" id="UP000095751"/>
    </source>
</evidence>
<name>A0A1E7FMR8_9STRA</name>
<evidence type="ECO:0000313" key="4">
    <source>
        <dbReference type="EMBL" id="OEU19468.1"/>
    </source>
</evidence>
<sequence>MPAKTAIKTEHNEGDHNNLKIDKNLNLNININIKNVLGLKCLSIVLSYLNEYDGTSFLLCQKQYWTNTILPLFRIKDNTKNNKNKKNKHRYKFVNKDTVNMIPDASTRLDRLNTRRLYIRHLRNEREKNRHNKATTTSSIGSLPITLTDTSTYHLAEKECNNNNDNPQQQLFKMGTTIIASYPRSGNTLLRSLLETITGYITSSDTRPDRTLSRALAEQPPYFVGCTTYDANRVILLVRNPFDAIDSYWNLNLTNTHTDKVIPSITEFHREFYTKFVRHEILQVWYDFIDYYWYHCRKNSIPLLIVRYEDLIINQKDELHRILQFTCNSNSNSKGQNWWKNRLEEVTRRSSLSSSYRYGYRSSSTTTTTTTTKATSAGNASSSDGSSHPSIGRSLRTGIFPSIQLLRDIHDFDDSYNNNRRHGRGDRGGDGCGWLERLGYHVYKQGFPNNLNNLPPVPILQLQMEPQEPTATKSNANGSSTCNTAVNRNQNGNIKNTLTINQQDISLELRSRDSPYGRNMRRWRRTYTDNDTKPFPTM</sequence>
<keyword evidence="4" id="KW-0378">Hydrolase</keyword>
<reference evidence="4 5" key="1">
    <citation type="submission" date="2016-09" db="EMBL/GenBank/DDBJ databases">
        <title>Extensive genetic diversity and differential bi-allelic expression allows diatom success in the polar Southern Ocean.</title>
        <authorList>
            <consortium name="DOE Joint Genome Institute"/>
            <person name="Mock T."/>
            <person name="Otillar R.P."/>
            <person name="Strauss J."/>
            <person name="Dupont C."/>
            <person name="Frickenhaus S."/>
            <person name="Maumus F."/>
            <person name="Mcmullan M."/>
            <person name="Sanges R."/>
            <person name="Schmutz J."/>
            <person name="Toseland A."/>
            <person name="Valas R."/>
            <person name="Veluchamy A."/>
            <person name="Ward B.J."/>
            <person name="Allen A."/>
            <person name="Barry K."/>
            <person name="Falciatore A."/>
            <person name="Ferrante M."/>
            <person name="Fortunato A.E."/>
            <person name="Gloeckner G."/>
            <person name="Gruber A."/>
            <person name="Hipkin R."/>
            <person name="Janech M."/>
            <person name="Kroth P."/>
            <person name="Leese F."/>
            <person name="Lindquist E."/>
            <person name="Lyon B.R."/>
            <person name="Martin J."/>
            <person name="Mayer C."/>
            <person name="Parker M."/>
            <person name="Quesneville H."/>
            <person name="Raymond J."/>
            <person name="Uhlig C."/>
            <person name="Valentin K.U."/>
            <person name="Worden A.Z."/>
            <person name="Armbrust E.V."/>
            <person name="Bowler C."/>
            <person name="Green B."/>
            <person name="Moulton V."/>
            <person name="Van Oosterhout C."/>
            <person name="Grigoriev I."/>
        </authorList>
    </citation>
    <scope>NUCLEOTIDE SEQUENCE [LARGE SCALE GENOMIC DNA]</scope>
    <source>
        <strain evidence="4 5">CCMP1102</strain>
    </source>
</reference>
<dbReference type="OrthoDB" id="5985073at2759"/>
<dbReference type="InParanoid" id="A0A1E7FMR8"/>
<organism evidence="4 5">
    <name type="scientific">Fragilariopsis cylindrus CCMP1102</name>
    <dbReference type="NCBI Taxonomy" id="635003"/>
    <lineage>
        <taxon>Eukaryota</taxon>
        <taxon>Sar</taxon>
        <taxon>Stramenopiles</taxon>
        <taxon>Ochrophyta</taxon>
        <taxon>Bacillariophyta</taxon>
        <taxon>Bacillariophyceae</taxon>
        <taxon>Bacillariophycidae</taxon>
        <taxon>Bacillariales</taxon>
        <taxon>Bacillariaceae</taxon>
        <taxon>Fragilariopsis</taxon>
    </lineage>
</organism>
<dbReference type="EMBL" id="KV784355">
    <property type="protein sequence ID" value="OEU19468.1"/>
    <property type="molecule type" value="Genomic_DNA"/>
</dbReference>
<evidence type="ECO:0000256" key="2">
    <source>
        <dbReference type="SAM" id="MobiDB-lite"/>
    </source>
</evidence>
<gene>
    <name evidence="4" type="ORF">FRACYDRAFT_235522</name>
</gene>
<dbReference type="GO" id="GO:0016787">
    <property type="term" value="F:hydrolase activity"/>
    <property type="evidence" value="ECO:0007669"/>
    <property type="project" value="UniProtKB-KW"/>
</dbReference>
<dbReference type="SUPFAM" id="SSF52540">
    <property type="entry name" value="P-loop containing nucleoside triphosphate hydrolases"/>
    <property type="match status" value="1"/>
</dbReference>
<dbReference type="PANTHER" id="PTHR45964">
    <property type="entry name" value="WSCD FAMILY MEMBER CG9164"/>
    <property type="match status" value="1"/>
</dbReference>
<evidence type="ECO:0000259" key="3">
    <source>
        <dbReference type="Pfam" id="PF00685"/>
    </source>
</evidence>
<dbReference type="GO" id="GO:0008146">
    <property type="term" value="F:sulfotransferase activity"/>
    <property type="evidence" value="ECO:0007669"/>
    <property type="project" value="InterPro"/>
</dbReference>
<dbReference type="Pfam" id="PF00685">
    <property type="entry name" value="Sulfotransfer_1"/>
    <property type="match status" value="1"/>
</dbReference>
<dbReference type="InterPro" id="IPR051589">
    <property type="entry name" value="Sialate-O-sulfotransferase"/>
</dbReference>
<protein>
    <submittedName>
        <fullName evidence="4">p-loop containing nucleoside triphosphate hydrolase protein</fullName>
    </submittedName>
</protein>
<feature type="domain" description="Sulfotransferase" evidence="3">
    <location>
        <begin position="232"/>
        <end position="352"/>
    </location>
</feature>
<comment type="similarity">
    <text evidence="1">Belongs to the WSCD family.</text>
</comment>
<dbReference type="Gene3D" id="3.40.50.300">
    <property type="entry name" value="P-loop containing nucleotide triphosphate hydrolases"/>
    <property type="match status" value="1"/>
</dbReference>
<keyword evidence="5" id="KW-1185">Reference proteome</keyword>
<dbReference type="KEGG" id="fcy:FRACYDRAFT_235522"/>
<dbReference type="AlphaFoldDB" id="A0A1E7FMR8"/>
<dbReference type="InterPro" id="IPR000863">
    <property type="entry name" value="Sulfotransferase_dom"/>
</dbReference>